<dbReference type="Proteomes" id="UP001595851">
    <property type="component" value="Unassembled WGS sequence"/>
</dbReference>
<comment type="caution">
    <text evidence="1">The sequence shown here is derived from an EMBL/GenBank/DDBJ whole genome shotgun (WGS) entry which is preliminary data.</text>
</comment>
<dbReference type="RefSeq" id="WP_379535447.1">
    <property type="nucleotide sequence ID" value="NZ_JBHSBI010000047.1"/>
</dbReference>
<evidence type="ECO:0000313" key="2">
    <source>
        <dbReference type="Proteomes" id="UP001595851"/>
    </source>
</evidence>
<proteinExistence type="predicted"/>
<protein>
    <submittedName>
        <fullName evidence="1">Sporulation protein</fullName>
    </submittedName>
</protein>
<accession>A0ABV8GPM7</accession>
<sequence>MTSVQMPDADGASAPSIATFLATPRTQPGGVLSGEVRLKGGDADALIDRIGLGLAASTRPVRENGDHSPREEFSQVQISGAVILRPGKEEAIAISTWSPSRRCLRSRGSCRRLRDCLIICRGRRRT</sequence>
<dbReference type="InterPro" id="IPR009776">
    <property type="entry name" value="Spore_0_M"/>
</dbReference>
<evidence type="ECO:0000313" key="1">
    <source>
        <dbReference type="EMBL" id="MFC4015636.1"/>
    </source>
</evidence>
<dbReference type="Pfam" id="PF07070">
    <property type="entry name" value="Spo0M"/>
    <property type="match status" value="1"/>
</dbReference>
<name>A0ABV8GPM7_9ACTN</name>
<gene>
    <name evidence="1" type="ORF">ACFOY2_51090</name>
</gene>
<reference evidence="2" key="1">
    <citation type="journal article" date="2019" name="Int. J. Syst. Evol. Microbiol.">
        <title>The Global Catalogue of Microorganisms (GCM) 10K type strain sequencing project: providing services to taxonomists for standard genome sequencing and annotation.</title>
        <authorList>
            <consortium name="The Broad Institute Genomics Platform"/>
            <consortium name="The Broad Institute Genome Sequencing Center for Infectious Disease"/>
            <person name="Wu L."/>
            <person name="Ma J."/>
        </authorList>
    </citation>
    <scope>NUCLEOTIDE SEQUENCE [LARGE SCALE GENOMIC DNA]</scope>
    <source>
        <strain evidence="2">TBRC 1276</strain>
    </source>
</reference>
<dbReference type="EMBL" id="JBHSBI010000047">
    <property type="protein sequence ID" value="MFC4015636.1"/>
    <property type="molecule type" value="Genomic_DNA"/>
</dbReference>
<organism evidence="1 2">
    <name type="scientific">Nonomuraea purpurea</name>
    <dbReference type="NCBI Taxonomy" id="1849276"/>
    <lineage>
        <taxon>Bacteria</taxon>
        <taxon>Bacillati</taxon>
        <taxon>Actinomycetota</taxon>
        <taxon>Actinomycetes</taxon>
        <taxon>Streptosporangiales</taxon>
        <taxon>Streptosporangiaceae</taxon>
        <taxon>Nonomuraea</taxon>
    </lineage>
</organism>
<keyword evidence="2" id="KW-1185">Reference proteome</keyword>